<evidence type="ECO:0000313" key="10">
    <source>
        <dbReference type="Proteomes" id="UP001360560"/>
    </source>
</evidence>
<dbReference type="PANTHER" id="PTHR43647">
    <property type="entry name" value="DEHYDROGENASE"/>
    <property type="match status" value="1"/>
</dbReference>
<proteinExistence type="inferred from homology"/>
<dbReference type="InterPro" id="IPR051593">
    <property type="entry name" value="Ergosterol_Biosynth_ERG27"/>
</dbReference>
<evidence type="ECO:0000256" key="2">
    <source>
        <dbReference type="ARBA" id="ARBA00022857"/>
    </source>
</evidence>
<evidence type="ECO:0000256" key="3">
    <source>
        <dbReference type="ARBA" id="ARBA00022955"/>
    </source>
</evidence>
<accession>A0AAV5QNP2</accession>
<dbReference type="AlphaFoldDB" id="A0AAV5QNP2"/>
<sequence length="352" mass="39854">MSSASSARKVAVITGTNSNLGINIAYRLLEEVPSDERLTIVVTSRSLPRANEVIAKIAEYNANVTKRESILDFDYLLIDFSNMVSVLNAYYELTKRYTEINYFYVNAAQGVYAGINWLQATKDVLINPLEAVTNPTYKIQRVGVKSKDGMGLVFQANVFGPYYLLHKIKPLLSNGKARVIWISSIMSDPKYLSFNDLQFLKSDSVYESSKRSIDLLHVATYENLRNQNITQYLVHPGIFTSFSFFEYLNVFSYYGMLFLFYFARLLGSPWHNIAGYKGANSVIFASLKANPEEGDTQKLKYGSATRMNGDEYIKATSISDPSGAADVLKYLNELTAEWDEKLKDQILETRKF</sequence>
<evidence type="ECO:0000256" key="6">
    <source>
        <dbReference type="ARBA" id="ARBA00023589"/>
    </source>
</evidence>
<protein>
    <recommendedName>
        <fullName evidence="8">3beta-hydroxysteroid 3-dehydrogenase</fullName>
        <ecNumber evidence="8">1.1.1.270</ecNumber>
    </recommendedName>
</protein>
<dbReference type="GeneID" id="90074264"/>
<dbReference type="Gene3D" id="3.40.50.720">
    <property type="entry name" value="NAD(P)-binding Rossmann-like Domain"/>
    <property type="match status" value="1"/>
</dbReference>
<dbReference type="Pfam" id="PF00106">
    <property type="entry name" value="adh_short"/>
    <property type="match status" value="1"/>
</dbReference>
<evidence type="ECO:0000256" key="1">
    <source>
        <dbReference type="ARBA" id="ARBA00022516"/>
    </source>
</evidence>
<name>A0AAV5QNP2_9ASCO</name>
<dbReference type="SUPFAM" id="SSF51735">
    <property type="entry name" value="NAD(P)-binding Rossmann-fold domains"/>
    <property type="match status" value="1"/>
</dbReference>
<keyword evidence="4" id="KW-0560">Oxidoreductase</keyword>
<keyword evidence="5" id="KW-0443">Lipid metabolism</keyword>
<comment type="caution">
    <text evidence="9">The sequence shown here is derived from an EMBL/GenBank/DDBJ whole genome shotgun (WGS) entry which is preliminary data.</text>
</comment>
<evidence type="ECO:0000256" key="8">
    <source>
        <dbReference type="ARBA" id="ARBA00023621"/>
    </source>
</evidence>
<evidence type="ECO:0000313" key="9">
    <source>
        <dbReference type="EMBL" id="GMM36289.1"/>
    </source>
</evidence>
<dbReference type="GO" id="GO:0006696">
    <property type="term" value="P:ergosterol biosynthetic process"/>
    <property type="evidence" value="ECO:0007669"/>
    <property type="project" value="TreeGrafter"/>
</dbReference>
<reference evidence="9 10" key="1">
    <citation type="journal article" date="2023" name="Elife">
        <title>Identification of key yeast species and microbe-microbe interactions impacting larval growth of Drosophila in the wild.</title>
        <authorList>
            <person name="Mure A."/>
            <person name="Sugiura Y."/>
            <person name="Maeda R."/>
            <person name="Honda K."/>
            <person name="Sakurai N."/>
            <person name="Takahashi Y."/>
            <person name="Watada M."/>
            <person name="Katoh T."/>
            <person name="Gotoh A."/>
            <person name="Gotoh Y."/>
            <person name="Taniguchi I."/>
            <person name="Nakamura K."/>
            <person name="Hayashi T."/>
            <person name="Katayama T."/>
            <person name="Uemura T."/>
            <person name="Hattori Y."/>
        </authorList>
    </citation>
    <scope>NUCLEOTIDE SEQUENCE [LARGE SCALE GENOMIC DNA]</scope>
    <source>
        <strain evidence="9 10">SC-9</strain>
    </source>
</reference>
<gene>
    <name evidence="9" type="ORF">DASC09_036140</name>
</gene>
<dbReference type="GO" id="GO:0005789">
    <property type="term" value="C:endoplasmic reticulum membrane"/>
    <property type="evidence" value="ECO:0007669"/>
    <property type="project" value="TreeGrafter"/>
</dbReference>
<dbReference type="EC" id="1.1.1.270" evidence="8"/>
<dbReference type="RefSeq" id="XP_064853285.1">
    <property type="nucleotide sequence ID" value="XM_064997213.1"/>
</dbReference>
<dbReference type="GO" id="GO:0005811">
    <property type="term" value="C:lipid droplet"/>
    <property type="evidence" value="ECO:0007669"/>
    <property type="project" value="TreeGrafter"/>
</dbReference>
<keyword evidence="1" id="KW-0444">Lipid biosynthesis</keyword>
<keyword evidence="10" id="KW-1185">Reference proteome</keyword>
<dbReference type="PANTHER" id="PTHR43647:SF1">
    <property type="entry name" value="3-KETO-STEROID REDUCTASE ERG27"/>
    <property type="match status" value="1"/>
</dbReference>
<comment type="pathway">
    <text evidence="6">Steroid biosynthesis; zymosterol biosynthesis; zymosterol from lanosterol: step 5/6.</text>
</comment>
<evidence type="ECO:0000256" key="5">
    <source>
        <dbReference type="ARBA" id="ARBA00023098"/>
    </source>
</evidence>
<dbReference type="GO" id="GO:0005741">
    <property type="term" value="C:mitochondrial outer membrane"/>
    <property type="evidence" value="ECO:0007669"/>
    <property type="project" value="TreeGrafter"/>
</dbReference>
<dbReference type="InterPro" id="IPR002347">
    <property type="entry name" value="SDR_fam"/>
</dbReference>
<keyword evidence="3" id="KW-0752">Steroid biosynthesis</keyword>
<evidence type="ECO:0000256" key="4">
    <source>
        <dbReference type="ARBA" id="ARBA00023002"/>
    </source>
</evidence>
<dbReference type="GO" id="GO:0000253">
    <property type="term" value="F:3-beta-hydroxysteroid 3-dehydrogenase (NADP+) activity"/>
    <property type="evidence" value="ECO:0007669"/>
    <property type="project" value="UniProtKB-EC"/>
</dbReference>
<dbReference type="EMBL" id="BTFZ01000011">
    <property type="protein sequence ID" value="GMM36289.1"/>
    <property type="molecule type" value="Genomic_DNA"/>
</dbReference>
<comment type="similarity">
    <text evidence="7">Belongs to the short-chain dehydrogenases/reductases (SDR) family. ERG27 subfamily.</text>
</comment>
<organism evidence="9 10">
    <name type="scientific">Saccharomycopsis crataegensis</name>
    <dbReference type="NCBI Taxonomy" id="43959"/>
    <lineage>
        <taxon>Eukaryota</taxon>
        <taxon>Fungi</taxon>
        <taxon>Dikarya</taxon>
        <taxon>Ascomycota</taxon>
        <taxon>Saccharomycotina</taxon>
        <taxon>Saccharomycetes</taxon>
        <taxon>Saccharomycopsidaceae</taxon>
        <taxon>Saccharomycopsis</taxon>
    </lineage>
</organism>
<keyword evidence="2" id="KW-0521">NADP</keyword>
<evidence type="ECO:0000256" key="7">
    <source>
        <dbReference type="ARBA" id="ARBA00023593"/>
    </source>
</evidence>
<dbReference type="InterPro" id="IPR036291">
    <property type="entry name" value="NAD(P)-bd_dom_sf"/>
</dbReference>
<dbReference type="Proteomes" id="UP001360560">
    <property type="component" value="Unassembled WGS sequence"/>
</dbReference>
<dbReference type="FunFam" id="3.40.50.720:FF:000525">
    <property type="entry name" value="3-keto-steroid reductase"/>
    <property type="match status" value="1"/>
</dbReference>